<dbReference type="PANTHER" id="PTHR42834">
    <property type="entry name" value="ENDONUCLEASE/EXONUCLEASE/PHOSPHATASE FAMILY PROTEIN (AFU_ORTHOLOGUE AFUA_3G09210)"/>
    <property type="match status" value="1"/>
</dbReference>
<organism evidence="3 4">
    <name type="scientific">Thermomonospora umbrina</name>
    <dbReference type="NCBI Taxonomy" id="111806"/>
    <lineage>
        <taxon>Bacteria</taxon>
        <taxon>Bacillati</taxon>
        <taxon>Actinomycetota</taxon>
        <taxon>Actinomycetes</taxon>
        <taxon>Streptosporangiales</taxon>
        <taxon>Thermomonosporaceae</taxon>
        <taxon>Thermomonospora</taxon>
    </lineage>
</organism>
<proteinExistence type="predicted"/>
<dbReference type="EMBL" id="QTTT01000001">
    <property type="protein sequence ID" value="REE98864.1"/>
    <property type="molecule type" value="Genomic_DNA"/>
</dbReference>
<dbReference type="InterPro" id="IPR036691">
    <property type="entry name" value="Endo/exonu/phosph_ase_sf"/>
</dbReference>
<reference evidence="3 4" key="1">
    <citation type="submission" date="2018-08" db="EMBL/GenBank/DDBJ databases">
        <title>Sequencing the genomes of 1000 actinobacteria strains.</title>
        <authorList>
            <person name="Klenk H.-P."/>
        </authorList>
    </citation>
    <scope>NUCLEOTIDE SEQUENCE [LARGE SCALE GENOMIC DNA]</scope>
    <source>
        <strain evidence="3 4">DSM 43927</strain>
    </source>
</reference>
<name>A0A3D9T276_9ACTN</name>
<protein>
    <recommendedName>
        <fullName evidence="2">Endonuclease/exonuclease/phosphatase domain-containing protein</fullName>
    </recommendedName>
</protein>
<keyword evidence="1" id="KW-0732">Signal</keyword>
<evidence type="ECO:0000313" key="3">
    <source>
        <dbReference type="EMBL" id="REE98864.1"/>
    </source>
</evidence>
<dbReference type="GO" id="GO:0003824">
    <property type="term" value="F:catalytic activity"/>
    <property type="evidence" value="ECO:0007669"/>
    <property type="project" value="InterPro"/>
</dbReference>
<dbReference type="AlphaFoldDB" id="A0A3D9T276"/>
<gene>
    <name evidence="3" type="ORF">DFJ69_4362</name>
</gene>
<comment type="caution">
    <text evidence="3">The sequence shown here is derived from an EMBL/GenBank/DDBJ whole genome shotgun (WGS) entry which is preliminary data.</text>
</comment>
<accession>A0A3D9T276</accession>
<dbReference type="SUPFAM" id="SSF56219">
    <property type="entry name" value="DNase I-like"/>
    <property type="match status" value="1"/>
</dbReference>
<feature type="domain" description="Endonuclease/exonuclease/phosphatase" evidence="2">
    <location>
        <begin position="315"/>
        <end position="609"/>
    </location>
</feature>
<feature type="signal peptide" evidence="1">
    <location>
        <begin position="1"/>
        <end position="19"/>
    </location>
</feature>
<sequence length="619" mass="64210">MIVTFLRVLVRAGSAVLLAAGTVTVPALPSASAPKAARHVHDIQGAAHASPFVGTAVSGIPGVVLAVAENGFWMQGPTPDRDPRTSEGVFVFTRTRPTAVAGDLVRVNGLVGEFRPGGPLSANLSRTEIEATAVAVERRGVEPPPAVLLGPDGRRAPGAVIDDDVRGDVERSGAFEPERDGLDFYESLEGMRVAVDDAVAVGPRADFGEIPVLPSGGEGSGVRTGRGGIVLRDRDANPERVILDDTLLPLPAMNVGDRLPGRTAGVLDYGFGDFKLLVTSSSRVRGGGLSRERARPQGPGELAVATYSLKDLDPGDPPARFDAIARQIVTGLASPDLITVTGLQDNSGPDSDGTVAADQTVAQLTAAISAAGGPAYDWRSIDPVDGADGGEPGGNIRVGFLFRGDRGLAFVDRPGGTATAPVAAVPVEGPFGVRTAGLTASPGRIAPLDLAWNGARKPLAGEFLWWWRRIVVVANHWTARGGDDSPYGRFQPPRAPSASAHLAQARRVGEFVGALRAIDPNAAVIVAGDFNAPGHSPALRALTGGPGARPGPLRDPVAGLPERERYTVVSGGNAQDVDHILLSPGLARAPYEVDIVHLNAEFADQVTDHDPVLARIALP</sequence>
<dbReference type="CDD" id="cd04486">
    <property type="entry name" value="YhcR_OBF_like"/>
    <property type="match status" value="1"/>
</dbReference>
<evidence type="ECO:0000256" key="1">
    <source>
        <dbReference type="SAM" id="SignalP"/>
    </source>
</evidence>
<evidence type="ECO:0000259" key="2">
    <source>
        <dbReference type="Pfam" id="PF03372"/>
    </source>
</evidence>
<evidence type="ECO:0000313" key="4">
    <source>
        <dbReference type="Proteomes" id="UP000256661"/>
    </source>
</evidence>
<dbReference type="InterPro" id="IPR005135">
    <property type="entry name" value="Endo/exonuclease/phosphatase"/>
</dbReference>
<dbReference type="Pfam" id="PF03372">
    <property type="entry name" value="Exo_endo_phos"/>
    <property type="match status" value="1"/>
</dbReference>
<keyword evidence="4" id="KW-1185">Reference proteome</keyword>
<feature type="chain" id="PRO_5038859658" description="Endonuclease/exonuclease/phosphatase domain-containing protein" evidence="1">
    <location>
        <begin position="20"/>
        <end position="619"/>
    </location>
</feature>
<dbReference type="PANTHER" id="PTHR42834:SF1">
    <property type="entry name" value="ENDONUCLEASE_EXONUCLEASE_PHOSPHATASE FAMILY PROTEIN (AFU_ORTHOLOGUE AFUA_3G09210)"/>
    <property type="match status" value="1"/>
</dbReference>
<dbReference type="Proteomes" id="UP000256661">
    <property type="component" value="Unassembled WGS sequence"/>
</dbReference>
<dbReference type="Gene3D" id="3.60.10.10">
    <property type="entry name" value="Endonuclease/exonuclease/phosphatase"/>
    <property type="match status" value="1"/>
</dbReference>